<sequence length="378" mass="38823">MAYPACMGFGADRLWPVCFAGAIEGVGPVRRPGPATIANPMEQKALGNRRRDTMTLLRRTVLTGATVACALSLRRAARAEAYPSRPVRLVTGFAPGGPMDIVARILGAALAPRLGQPVLVENRPGAGGNLATEAVAKAAPDGHALLLCGPVNVINAALYERLPFDFARDIAPVAGLVRVPLVMLVHPSVPAATVPAFIAHARSAPRPLAMASAGNGTPQHVAGELFKMMAGVDLLHVPYRGSGPALTDLLGGGAAQVMFDAVPSAIGHVRAGGLRALAVTTAARADALPDTPVLADTLPGYEASSWYGIGAPRGTPVAIVERLNEAINAALADPGVLARFADLGATPMPGPSADLAALLAHEGEKWGRVVRTASVRVN</sequence>
<dbReference type="OrthoDB" id="7250553at2"/>
<dbReference type="Pfam" id="PF03401">
    <property type="entry name" value="TctC"/>
    <property type="match status" value="1"/>
</dbReference>
<proteinExistence type="inferred from homology"/>
<gene>
    <name evidence="2" type="ORF">EAH89_05235</name>
</gene>
<protein>
    <submittedName>
        <fullName evidence="2">Tripartite tricarboxylate transporter substrate binding protein</fullName>
    </submittedName>
</protein>
<name>A0A502GCR2_9PROT</name>
<evidence type="ECO:0000313" key="2">
    <source>
        <dbReference type="EMBL" id="TPG59644.1"/>
    </source>
</evidence>
<dbReference type="InterPro" id="IPR005064">
    <property type="entry name" value="BUG"/>
</dbReference>
<accession>A0A502GCR2</accession>
<evidence type="ECO:0000256" key="1">
    <source>
        <dbReference type="ARBA" id="ARBA00006987"/>
    </source>
</evidence>
<reference evidence="2 3" key="1">
    <citation type="journal article" date="2019" name="Environ. Microbiol.">
        <title>Species interactions and distinct microbial communities in high Arctic permafrost affected cryosols are associated with the CH4 and CO2 gas fluxes.</title>
        <authorList>
            <person name="Altshuler I."/>
            <person name="Hamel J."/>
            <person name="Turney S."/>
            <person name="Magnuson E."/>
            <person name="Levesque R."/>
            <person name="Greer C."/>
            <person name="Whyte L.G."/>
        </authorList>
    </citation>
    <scope>NUCLEOTIDE SEQUENCE [LARGE SCALE GENOMIC DNA]</scope>
    <source>
        <strain evidence="2 3">S9.3B</strain>
    </source>
</reference>
<dbReference type="CDD" id="cd13578">
    <property type="entry name" value="PBP2_Bug27"/>
    <property type="match status" value="1"/>
</dbReference>
<comment type="similarity">
    <text evidence="1">Belongs to the UPF0065 (bug) family.</text>
</comment>
<organism evidence="2 3">
    <name type="scientific">Muricoccus nepalensis</name>
    <dbReference type="NCBI Taxonomy" id="1854500"/>
    <lineage>
        <taxon>Bacteria</taxon>
        <taxon>Pseudomonadati</taxon>
        <taxon>Pseudomonadota</taxon>
        <taxon>Alphaproteobacteria</taxon>
        <taxon>Acetobacterales</taxon>
        <taxon>Roseomonadaceae</taxon>
        <taxon>Muricoccus</taxon>
    </lineage>
</organism>
<dbReference type="EMBL" id="RCZP01000003">
    <property type="protein sequence ID" value="TPG59644.1"/>
    <property type="molecule type" value="Genomic_DNA"/>
</dbReference>
<dbReference type="PANTHER" id="PTHR42928:SF5">
    <property type="entry name" value="BLR1237 PROTEIN"/>
    <property type="match status" value="1"/>
</dbReference>
<dbReference type="InterPro" id="IPR042100">
    <property type="entry name" value="Bug_dom1"/>
</dbReference>
<dbReference type="Gene3D" id="3.40.190.150">
    <property type="entry name" value="Bordetella uptake gene, domain 1"/>
    <property type="match status" value="1"/>
</dbReference>
<dbReference type="AlphaFoldDB" id="A0A502GCR2"/>
<dbReference type="PANTHER" id="PTHR42928">
    <property type="entry name" value="TRICARBOXYLATE-BINDING PROTEIN"/>
    <property type="match status" value="1"/>
</dbReference>
<dbReference type="Proteomes" id="UP000317078">
    <property type="component" value="Unassembled WGS sequence"/>
</dbReference>
<keyword evidence="3" id="KW-1185">Reference proteome</keyword>
<evidence type="ECO:0000313" key="3">
    <source>
        <dbReference type="Proteomes" id="UP000317078"/>
    </source>
</evidence>
<dbReference type="SUPFAM" id="SSF53850">
    <property type="entry name" value="Periplasmic binding protein-like II"/>
    <property type="match status" value="1"/>
</dbReference>
<comment type="caution">
    <text evidence="2">The sequence shown here is derived from an EMBL/GenBank/DDBJ whole genome shotgun (WGS) entry which is preliminary data.</text>
</comment>
<dbReference type="Gene3D" id="3.40.190.10">
    <property type="entry name" value="Periplasmic binding protein-like II"/>
    <property type="match status" value="1"/>
</dbReference>